<dbReference type="Gene3D" id="3.90.950.20">
    <property type="entry name" value="CinA-like"/>
    <property type="match status" value="1"/>
</dbReference>
<dbReference type="Pfam" id="PF02464">
    <property type="entry name" value="CinA"/>
    <property type="match status" value="1"/>
</dbReference>
<gene>
    <name evidence="2" type="ORF">GXY80_01000</name>
</gene>
<dbReference type="InterPro" id="IPR008136">
    <property type="entry name" value="CinA_C"/>
</dbReference>
<dbReference type="NCBIfam" id="TIGR00199">
    <property type="entry name" value="PncC_domain"/>
    <property type="match status" value="1"/>
</dbReference>
<comment type="caution">
    <text evidence="2">The sequence shown here is derived from an EMBL/GenBank/DDBJ whole genome shotgun (WGS) entry which is preliminary data.</text>
</comment>
<evidence type="ECO:0000313" key="3">
    <source>
        <dbReference type="Proteomes" id="UP000777265"/>
    </source>
</evidence>
<dbReference type="InterPro" id="IPR036653">
    <property type="entry name" value="CinA-like_C"/>
</dbReference>
<proteinExistence type="predicted"/>
<evidence type="ECO:0000259" key="1">
    <source>
        <dbReference type="Pfam" id="PF02464"/>
    </source>
</evidence>
<dbReference type="EMBL" id="JAAYEE010000018">
    <property type="protein sequence ID" value="NLW34048.1"/>
    <property type="molecule type" value="Genomic_DNA"/>
</dbReference>
<dbReference type="STRING" id="909663.GCA_000512235_01332"/>
<dbReference type="Proteomes" id="UP000777265">
    <property type="component" value="Unassembled WGS sequence"/>
</dbReference>
<feature type="domain" description="CinA C-terminal" evidence="1">
    <location>
        <begin position="2"/>
        <end position="153"/>
    </location>
</feature>
<sequence length="158" mass="16726">MIEERIGRILRGRQLKIAVAESCTGGLIANRITNIQGASDYFDMGFVTYSNDSKELFLFVPEDVMAAKGAVSSEVAGAMAEGVRQVTGVDVALSVTGIAGPGGGSPEKPVGTVYIGLASESGTFVRKFLFSGNRISIKAQTSEEALRMVLEYLEGKVQ</sequence>
<dbReference type="SUPFAM" id="SSF142433">
    <property type="entry name" value="CinA-like"/>
    <property type="match status" value="1"/>
</dbReference>
<accession>A0A351U3N1</accession>
<name>A0A351U3N1_9BACT</name>
<dbReference type="AlphaFoldDB" id="A0A351U3N1"/>
<reference evidence="2" key="2">
    <citation type="submission" date="2020-01" db="EMBL/GenBank/DDBJ databases">
        <authorList>
            <person name="Campanaro S."/>
        </authorList>
    </citation>
    <scope>NUCLEOTIDE SEQUENCE</scope>
    <source>
        <strain evidence="2">AS06rmzACSIP_7</strain>
    </source>
</reference>
<organism evidence="2 3">
    <name type="scientific">Syntrophorhabdus aromaticivorans</name>
    <dbReference type="NCBI Taxonomy" id="328301"/>
    <lineage>
        <taxon>Bacteria</taxon>
        <taxon>Pseudomonadati</taxon>
        <taxon>Thermodesulfobacteriota</taxon>
        <taxon>Syntrophorhabdia</taxon>
        <taxon>Syntrophorhabdales</taxon>
        <taxon>Syntrophorhabdaceae</taxon>
        <taxon>Syntrophorhabdus</taxon>
    </lineage>
</organism>
<reference evidence="2" key="1">
    <citation type="journal article" date="2020" name="Biotechnol. Biofuels">
        <title>New insights from the biogas microbiome by comprehensive genome-resolved metagenomics of nearly 1600 species originating from multiple anaerobic digesters.</title>
        <authorList>
            <person name="Campanaro S."/>
            <person name="Treu L."/>
            <person name="Rodriguez-R L.M."/>
            <person name="Kovalovszki A."/>
            <person name="Ziels R.M."/>
            <person name="Maus I."/>
            <person name="Zhu X."/>
            <person name="Kougias P.G."/>
            <person name="Basile A."/>
            <person name="Luo G."/>
            <person name="Schluter A."/>
            <person name="Konstantinidis K.T."/>
            <person name="Angelidaki I."/>
        </authorList>
    </citation>
    <scope>NUCLEOTIDE SEQUENCE</scope>
    <source>
        <strain evidence="2">AS06rmzACSIP_7</strain>
    </source>
</reference>
<evidence type="ECO:0000313" key="2">
    <source>
        <dbReference type="EMBL" id="NLW34048.1"/>
    </source>
</evidence>
<protein>
    <submittedName>
        <fullName evidence="2">CinA family protein</fullName>
    </submittedName>
</protein>